<dbReference type="Proteomes" id="UP000816034">
    <property type="component" value="Unassembled WGS sequence"/>
</dbReference>
<dbReference type="InterPro" id="IPR027417">
    <property type="entry name" value="P-loop_NTPase"/>
</dbReference>
<keyword evidence="4" id="KW-1185">Reference proteome</keyword>
<sequence>MKTFAFMGATRVGKTCLIHRLTKNQYCQDPLSHTIVHSLIDVLGIMTRVSLVKVMDKDLKNNRFALISDVFFLCFALDDIQTLTELEKIWIPALVNVKEETDIKIILVGTKADLLLDESIPKRNIIQKRVIVNFVEKYKSNIQGTFLTSSKTGYNVKEITEHVFSLKGYTFQNYSLPKPIPPVLPDKPVKPRAYARKPFNDEKYLCLLNNNDIHDVTFVVFDKQEGNFKNIYSQQLILSCSPSKVLEDLFTELLNVKYQQQSHQDIDVRCHLKGIHEQNMYRQIFSNIEYSDLDGSITMTLINDITYEEFLPVLEVTYCGWSKTLKRNLRKNSTQEYQEKALSVASLFKMEPLTQMIRNFQNSIEDLFHETANSLTEELTHKINVKFYNNPLNANVQFICHDTIYHAHKAMIYTNGEVFKNMFGVDKFMEGTSKMVQMDLFQGLSISSDENRTKFAKEQERRKVCESFLTYLYTGHARLSNEIVVEMMALSHQYGLQCLTMQCEVFLCEMIDACMSKDRPVSDLKEKQERILDDDDLDLLTLMEVAKWYNAKQLKRCCLYYIGLNYDLYLRHASDDELLKNKIEKHRWPSASYLRKKEEYEHRIKEYERGVKILNEYFSSEEVPSVKKNTASPCEIQ</sequence>
<comment type="caution">
    <text evidence="3">The sequence shown here is derived from an EMBL/GenBank/DDBJ whole genome shotgun (WGS) entry which is preliminary data.</text>
</comment>
<name>A0AA88GGX2_NAELO</name>
<dbReference type="SMART" id="SM00173">
    <property type="entry name" value="RAS"/>
    <property type="match status" value="1"/>
</dbReference>
<dbReference type="InterPro" id="IPR000210">
    <property type="entry name" value="BTB/POZ_dom"/>
</dbReference>
<evidence type="ECO:0000259" key="2">
    <source>
        <dbReference type="PROSITE" id="PS50097"/>
    </source>
</evidence>
<organism evidence="3 4">
    <name type="scientific">Naegleria lovaniensis</name>
    <name type="common">Amoeba</name>
    <dbReference type="NCBI Taxonomy" id="51637"/>
    <lineage>
        <taxon>Eukaryota</taxon>
        <taxon>Discoba</taxon>
        <taxon>Heterolobosea</taxon>
        <taxon>Tetramitia</taxon>
        <taxon>Eutetramitia</taxon>
        <taxon>Vahlkampfiidae</taxon>
        <taxon>Naegleria</taxon>
    </lineage>
</organism>
<dbReference type="PROSITE" id="PS50097">
    <property type="entry name" value="BTB"/>
    <property type="match status" value="1"/>
</dbReference>
<evidence type="ECO:0000256" key="1">
    <source>
        <dbReference type="SAM" id="Coils"/>
    </source>
</evidence>
<dbReference type="SUPFAM" id="SSF54695">
    <property type="entry name" value="POZ domain"/>
    <property type="match status" value="1"/>
</dbReference>
<feature type="coiled-coil region" evidence="1">
    <location>
        <begin position="590"/>
        <end position="617"/>
    </location>
</feature>
<proteinExistence type="predicted"/>
<dbReference type="AlphaFoldDB" id="A0AA88GGX2"/>
<gene>
    <name evidence="3" type="ORF">C9374_008461</name>
</gene>
<accession>A0AA88GGX2</accession>
<dbReference type="RefSeq" id="XP_044545580.1">
    <property type="nucleotide sequence ID" value="XM_044698540.1"/>
</dbReference>
<keyword evidence="1" id="KW-0175">Coiled coil</keyword>
<dbReference type="GO" id="GO:0003924">
    <property type="term" value="F:GTPase activity"/>
    <property type="evidence" value="ECO:0007669"/>
    <property type="project" value="InterPro"/>
</dbReference>
<protein>
    <recommendedName>
        <fullName evidence="2">BTB domain-containing protein</fullName>
    </recommendedName>
</protein>
<evidence type="ECO:0000313" key="3">
    <source>
        <dbReference type="EMBL" id="KAG2378318.1"/>
    </source>
</evidence>
<dbReference type="SUPFAM" id="SSF52540">
    <property type="entry name" value="P-loop containing nucleoside triphosphate hydrolases"/>
    <property type="match status" value="1"/>
</dbReference>
<dbReference type="EMBL" id="PYSW02000034">
    <property type="protein sequence ID" value="KAG2378318.1"/>
    <property type="molecule type" value="Genomic_DNA"/>
</dbReference>
<evidence type="ECO:0000313" key="4">
    <source>
        <dbReference type="Proteomes" id="UP000816034"/>
    </source>
</evidence>
<dbReference type="Pfam" id="PF00651">
    <property type="entry name" value="BTB"/>
    <property type="match status" value="1"/>
</dbReference>
<dbReference type="InterPro" id="IPR011333">
    <property type="entry name" value="SKP1/BTB/POZ_sf"/>
</dbReference>
<dbReference type="GeneID" id="68100915"/>
<dbReference type="Gene3D" id="3.30.710.10">
    <property type="entry name" value="Potassium Channel Kv1.1, Chain A"/>
    <property type="match status" value="2"/>
</dbReference>
<reference evidence="3 4" key="1">
    <citation type="journal article" date="2018" name="BMC Genomics">
        <title>The genome of Naegleria lovaniensis, the basis for a comparative approach to unravel pathogenicity factors of the human pathogenic amoeba N. fowleri.</title>
        <authorList>
            <person name="Liechti N."/>
            <person name="Schurch N."/>
            <person name="Bruggmann R."/>
            <person name="Wittwer M."/>
        </authorList>
    </citation>
    <scope>NUCLEOTIDE SEQUENCE [LARGE SCALE GENOMIC DNA]</scope>
    <source>
        <strain evidence="3 4">ATCC 30569</strain>
    </source>
</reference>
<dbReference type="SMART" id="SM00225">
    <property type="entry name" value="BTB"/>
    <property type="match status" value="2"/>
</dbReference>
<feature type="domain" description="BTB" evidence="2">
    <location>
        <begin position="394"/>
        <end position="481"/>
    </location>
</feature>
<dbReference type="Gene3D" id="3.40.50.300">
    <property type="entry name" value="P-loop containing nucleotide triphosphate hydrolases"/>
    <property type="match status" value="1"/>
</dbReference>
<dbReference type="SMART" id="SM00174">
    <property type="entry name" value="RHO"/>
    <property type="match status" value="1"/>
</dbReference>
<dbReference type="InterPro" id="IPR001806">
    <property type="entry name" value="Small_GTPase"/>
</dbReference>
<dbReference type="GO" id="GO:0005525">
    <property type="term" value="F:GTP binding"/>
    <property type="evidence" value="ECO:0007669"/>
    <property type="project" value="InterPro"/>
</dbReference>
<dbReference type="PRINTS" id="PR00449">
    <property type="entry name" value="RASTRNSFRMNG"/>
</dbReference>
<dbReference type="PANTHER" id="PTHR24413">
    <property type="entry name" value="SPECKLE-TYPE POZ PROTEIN"/>
    <property type="match status" value="1"/>
</dbReference>
<dbReference type="SMART" id="SM00175">
    <property type="entry name" value="RAB"/>
    <property type="match status" value="1"/>
</dbReference>
<dbReference type="Pfam" id="PF00071">
    <property type="entry name" value="Ras"/>
    <property type="match status" value="1"/>
</dbReference>